<organism evidence="4 5">
    <name type="scientific">Lawsonia intracellularis (strain PHE/MN1-00)</name>
    <dbReference type="NCBI Taxonomy" id="363253"/>
    <lineage>
        <taxon>Bacteria</taxon>
        <taxon>Pseudomonadati</taxon>
        <taxon>Thermodesulfobacteriota</taxon>
        <taxon>Desulfovibrionia</taxon>
        <taxon>Desulfovibrionales</taxon>
        <taxon>Desulfovibrionaceae</taxon>
        <taxon>Lawsonia</taxon>
    </lineage>
</organism>
<dbReference type="STRING" id="363253.LI0036"/>
<dbReference type="CDD" id="cd03789">
    <property type="entry name" value="GT9_LPS_heptosyltransferase"/>
    <property type="match status" value="1"/>
</dbReference>
<evidence type="ECO:0000256" key="1">
    <source>
        <dbReference type="ARBA" id="ARBA00022676"/>
    </source>
</evidence>
<evidence type="ECO:0000313" key="4">
    <source>
        <dbReference type="EMBL" id="CAJ54092.1"/>
    </source>
</evidence>
<dbReference type="PANTHER" id="PTHR30160:SF22">
    <property type="entry name" value="LIPOPOLYSACCHARIDE CORE BIOSYNTHESIS PROTEIN"/>
    <property type="match status" value="1"/>
</dbReference>
<dbReference type="OrthoDB" id="9760688at2"/>
<sequence>MDKNELYSTTIKSITKNWVVIRLSALGDVVLTTGVIHYWYTHFNWKFTIITQEGLTSIFENNPAVQNIIALTKEQLLPKHIISTARSLANHHKNYGLIDLHGTLKTRLISLLWRGPIYRYSKMSFERRLFLLTKNRLLKKRLNKWTVPQRYIYALNTLPPTPDQLTPIILLHKKEEDKVKNYFTFLESPEQKVVAIHPYATHINKAWNTNSWYNIIEHLTSEKIPWFIIGQGTPLKNIPPQHDFTNKTSIRETCALLKRAAVLVTGDSGPMHLATAIKTPVIALFGPTTKDWGFFPPEDANIILEANIPCRPCSLHGDKKCPIQRKCMEELTPIQVMNAIKKILARQPS</sequence>
<dbReference type="CAZy" id="GT9">
    <property type="family name" value="Glycosyltransferase Family 9"/>
</dbReference>
<reference evidence="4 5" key="1">
    <citation type="submission" date="2005-11" db="EMBL/GenBank/DDBJ databases">
        <title>The complete genome sequence of Lawsonia intracellularis: the causative agent of proliferative enteropathy.</title>
        <authorList>
            <person name="Kaur K."/>
            <person name="Zhang Q."/>
            <person name="Beckler D."/>
            <person name="Munir S."/>
            <person name="Li L."/>
            <person name="Kinsley K."/>
            <person name="Herron L."/>
            <person name="Peterson A."/>
            <person name="May B."/>
            <person name="Singh S."/>
            <person name="Gebhart C."/>
            <person name="Kapur V."/>
        </authorList>
    </citation>
    <scope>NUCLEOTIDE SEQUENCE [LARGE SCALE GENOMIC DNA]</scope>
    <source>
        <strain evidence="4 5">PHE/MN1-00</strain>
    </source>
</reference>
<dbReference type="HOGENOM" id="CLU_038371_3_0_7"/>
<dbReference type="eggNOG" id="COG0859">
    <property type="taxonomic scope" value="Bacteria"/>
</dbReference>
<dbReference type="Pfam" id="PF01075">
    <property type="entry name" value="Glyco_transf_9"/>
    <property type="match status" value="1"/>
</dbReference>
<keyword evidence="3" id="KW-1133">Transmembrane helix</keyword>
<dbReference type="GO" id="GO:0005829">
    <property type="term" value="C:cytosol"/>
    <property type="evidence" value="ECO:0007669"/>
    <property type="project" value="TreeGrafter"/>
</dbReference>
<evidence type="ECO:0000256" key="2">
    <source>
        <dbReference type="ARBA" id="ARBA00022679"/>
    </source>
</evidence>
<keyword evidence="2" id="KW-0808">Transferase</keyword>
<dbReference type="RefSeq" id="WP_011526119.1">
    <property type="nucleotide sequence ID" value="NC_008011.1"/>
</dbReference>
<evidence type="ECO:0000313" key="5">
    <source>
        <dbReference type="Proteomes" id="UP000002430"/>
    </source>
</evidence>
<dbReference type="InterPro" id="IPR002201">
    <property type="entry name" value="Glyco_trans_9"/>
</dbReference>
<evidence type="ECO:0000256" key="3">
    <source>
        <dbReference type="SAM" id="Phobius"/>
    </source>
</evidence>
<feature type="transmembrane region" description="Helical" evidence="3">
    <location>
        <begin position="20"/>
        <end position="40"/>
    </location>
</feature>
<proteinExistence type="predicted"/>
<dbReference type="AlphaFoldDB" id="Q1MSD3"/>
<accession>Q1MSD3</accession>
<keyword evidence="3" id="KW-0812">Transmembrane</keyword>
<dbReference type="PANTHER" id="PTHR30160">
    <property type="entry name" value="TETRAACYLDISACCHARIDE 4'-KINASE-RELATED"/>
    <property type="match status" value="1"/>
</dbReference>
<keyword evidence="5" id="KW-1185">Reference proteome</keyword>
<name>Q1MSD3_LAWIP</name>
<dbReference type="Gene3D" id="3.40.50.2000">
    <property type="entry name" value="Glycogen Phosphorylase B"/>
    <property type="match status" value="2"/>
</dbReference>
<dbReference type="EMBL" id="AM180252">
    <property type="protein sequence ID" value="CAJ54092.1"/>
    <property type="molecule type" value="Genomic_DNA"/>
</dbReference>
<gene>
    <name evidence="4" type="primary">rfaF</name>
    <name evidence="4" type="ordered locus">LI0036</name>
</gene>
<dbReference type="Proteomes" id="UP000002430">
    <property type="component" value="Chromosome"/>
</dbReference>
<protein>
    <submittedName>
        <fullName evidence="4">ADP-heptose:LPS heptosyltransferase II</fullName>
    </submittedName>
</protein>
<dbReference type="GO" id="GO:0008713">
    <property type="term" value="F:ADP-heptose-lipopolysaccharide heptosyltransferase activity"/>
    <property type="evidence" value="ECO:0007669"/>
    <property type="project" value="TreeGrafter"/>
</dbReference>
<dbReference type="SUPFAM" id="SSF53756">
    <property type="entry name" value="UDP-Glycosyltransferase/glycogen phosphorylase"/>
    <property type="match status" value="1"/>
</dbReference>
<keyword evidence="1" id="KW-0328">Glycosyltransferase</keyword>
<dbReference type="InterPro" id="IPR051199">
    <property type="entry name" value="LPS_LOS_Heptosyltrfase"/>
</dbReference>
<dbReference type="GO" id="GO:0009244">
    <property type="term" value="P:lipopolysaccharide core region biosynthetic process"/>
    <property type="evidence" value="ECO:0007669"/>
    <property type="project" value="TreeGrafter"/>
</dbReference>
<keyword evidence="3" id="KW-0472">Membrane</keyword>
<dbReference type="KEGG" id="lip:LI0036"/>